<dbReference type="Pfam" id="PF07562">
    <property type="entry name" value="NCD3G"/>
    <property type="match status" value="1"/>
</dbReference>
<sequence>MDHNGEIAADMDIEFLVILPEGDLIQRKLGSIERQRIIINKIALSWINLLNKSLPQSQCVESCHPGFVKRKREGEPACCYDCIPCPEGTISIHEGGGHQGKGEALWKWIHLKHCHKSAS</sequence>
<accession>A0ABM3YS59</accession>
<dbReference type="PANTHER" id="PTHR24061:SF599">
    <property type="entry name" value="G-PROTEIN COUPLED RECEPTORS FAMILY 3 PROFILE DOMAIN-CONTAINING PROTEIN"/>
    <property type="match status" value="1"/>
</dbReference>
<proteinExistence type="predicted"/>
<gene>
    <name evidence="3" type="primary">LOC132709423</name>
    <name evidence="4" type="synonym">LOC132709429</name>
</gene>
<name>A0ABM3YS59_PANGU</name>
<keyword evidence="2" id="KW-1185">Reference proteome</keyword>
<feature type="domain" description="GPCR family 3 nine cysteines" evidence="1">
    <location>
        <begin position="55"/>
        <end position="93"/>
    </location>
</feature>
<protein>
    <submittedName>
        <fullName evidence="3 4">Vomeronasal type-2 receptor 116-like</fullName>
    </submittedName>
</protein>
<dbReference type="InterPro" id="IPR000068">
    <property type="entry name" value="GPCR_3_Ca_sens_rcpt-rel"/>
</dbReference>
<dbReference type="RefSeq" id="XP_060538976.1">
    <property type="nucleotide sequence ID" value="XM_060682993.1"/>
</dbReference>
<dbReference type="GeneID" id="132709423"/>
<evidence type="ECO:0000259" key="1">
    <source>
        <dbReference type="Pfam" id="PF07562"/>
    </source>
</evidence>
<reference evidence="3 4" key="1">
    <citation type="submission" date="2025-05" db="UniProtKB">
        <authorList>
            <consortium name="RefSeq"/>
        </authorList>
    </citation>
    <scope>IDENTIFICATION</scope>
    <source>
        <tissue evidence="3 4">Blood</tissue>
    </source>
</reference>
<dbReference type="PANTHER" id="PTHR24061">
    <property type="entry name" value="CALCIUM-SENSING RECEPTOR-RELATED"/>
    <property type="match status" value="1"/>
</dbReference>
<organism evidence="2 3">
    <name type="scientific">Pantherophis guttatus</name>
    <name type="common">Corn snake</name>
    <name type="synonym">Elaphe guttata</name>
    <dbReference type="NCBI Taxonomy" id="94885"/>
    <lineage>
        <taxon>Eukaryota</taxon>
        <taxon>Metazoa</taxon>
        <taxon>Chordata</taxon>
        <taxon>Craniata</taxon>
        <taxon>Vertebrata</taxon>
        <taxon>Euteleostomi</taxon>
        <taxon>Lepidosauria</taxon>
        <taxon>Squamata</taxon>
        <taxon>Bifurcata</taxon>
        <taxon>Unidentata</taxon>
        <taxon>Episquamata</taxon>
        <taxon>Toxicofera</taxon>
        <taxon>Serpentes</taxon>
        <taxon>Colubroidea</taxon>
        <taxon>Colubridae</taxon>
        <taxon>Colubrinae</taxon>
        <taxon>Pantherophis</taxon>
    </lineage>
</organism>
<evidence type="ECO:0000313" key="3">
    <source>
        <dbReference type="RefSeq" id="XP_060538959.1"/>
    </source>
</evidence>
<evidence type="ECO:0000313" key="2">
    <source>
        <dbReference type="Proteomes" id="UP001652622"/>
    </source>
</evidence>
<dbReference type="InterPro" id="IPR011500">
    <property type="entry name" value="GPCR_3_9-Cys_dom"/>
</dbReference>
<dbReference type="RefSeq" id="XP_060538959.1">
    <property type="nucleotide sequence ID" value="XM_060682976.1"/>
</dbReference>
<dbReference type="Gene3D" id="2.10.50.30">
    <property type="entry name" value="GPCR, family 3, nine cysteines domain"/>
    <property type="match status" value="1"/>
</dbReference>
<dbReference type="InterPro" id="IPR038550">
    <property type="entry name" value="GPCR_3_9-Cys_sf"/>
</dbReference>
<dbReference type="Proteomes" id="UP001652622">
    <property type="component" value="Unplaced"/>
</dbReference>
<evidence type="ECO:0000313" key="4">
    <source>
        <dbReference type="RefSeq" id="XP_060538976.1"/>
    </source>
</evidence>